<dbReference type="GO" id="GO:0035091">
    <property type="term" value="F:phosphatidylinositol binding"/>
    <property type="evidence" value="ECO:0007669"/>
    <property type="project" value="TreeGrafter"/>
</dbReference>
<dbReference type="PANTHER" id="PTHR22775">
    <property type="entry name" value="SORTING NEXIN"/>
    <property type="match status" value="1"/>
</dbReference>
<dbReference type="PANTHER" id="PTHR22775:SF3">
    <property type="entry name" value="SORTING NEXIN-13"/>
    <property type="match status" value="1"/>
</dbReference>
<feature type="region of interest" description="Disordered" evidence="1">
    <location>
        <begin position="175"/>
        <end position="196"/>
    </location>
</feature>
<dbReference type="SMART" id="SM00313">
    <property type="entry name" value="PXA"/>
    <property type="match status" value="1"/>
</dbReference>
<sequence length="510" mass="55796">MATSRPKIPPRPPARPKKPSRERSEPLPPPPPPPLHRRILFLPSSQTPSPRILHSAAHDSLDPLILDLIALTLRAYVLPWYNGAISRDPDKDFLQACTNVLVHVVQALEVRLAAFDWATLVLDEVPTVLAEHYRDWDLAQEKAASGSTLHNLSLGELFDRIHPHLAVHVVTADDLAAAPPPPPQTPTSSPKASPPIEARVDPTYLRALTDHLLRLLLPPEDYRSTTERAIIREVLVGVVFRTVFDRVAQPWFVHALIAKQLEARKLDEAARTILRMPPAESKGRSPWLERAGRTFWTVTDLALSVPSRIATWIAAPSSLSPSSSSSSSTLAPASQSSAASIPSSLLDLVSSILPQSLFLSQLLTLVSLPLSYLSPRISARLASTVQSRLANAATARLVLEALKRGLFPLEGGWPAPKEPDPDQVERKEWQRRAEAAVAESLPEWLPTVLCPGNLNSNGSTDHRLLLARHLLRPFNSHTANVHLLVLILDLVVGKLAPELISGEGFAADVD</sequence>
<accession>A0A2S5B6M2</accession>
<dbReference type="AlphaFoldDB" id="A0A2S5B6M2"/>
<dbReference type="InterPro" id="IPR003114">
    <property type="entry name" value="Phox_assoc"/>
</dbReference>
<protein>
    <recommendedName>
        <fullName evidence="2">PXA domain-containing protein</fullName>
    </recommendedName>
</protein>
<organism evidence="3 4">
    <name type="scientific">Rhodotorula taiwanensis</name>
    <dbReference type="NCBI Taxonomy" id="741276"/>
    <lineage>
        <taxon>Eukaryota</taxon>
        <taxon>Fungi</taxon>
        <taxon>Dikarya</taxon>
        <taxon>Basidiomycota</taxon>
        <taxon>Pucciniomycotina</taxon>
        <taxon>Microbotryomycetes</taxon>
        <taxon>Sporidiobolales</taxon>
        <taxon>Sporidiobolaceae</taxon>
        <taxon>Rhodotorula</taxon>
    </lineage>
</organism>
<evidence type="ECO:0000313" key="3">
    <source>
        <dbReference type="EMBL" id="POY72416.1"/>
    </source>
</evidence>
<feature type="domain" description="PXA" evidence="2">
    <location>
        <begin position="58"/>
        <end position="265"/>
    </location>
</feature>
<feature type="region of interest" description="Disordered" evidence="1">
    <location>
        <begin position="1"/>
        <end position="40"/>
    </location>
</feature>
<comment type="caution">
    <text evidence="3">The sequence shown here is derived from an EMBL/GenBank/DDBJ whole genome shotgun (WGS) entry which is preliminary data.</text>
</comment>
<evidence type="ECO:0000256" key="1">
    <source>
        <dbReference type="SAM" id="MobiDB-lite"/>
    </source>
</evidence>
<dbReference type="EMBL" id="PJQD01000049">
    <property type="protein sequence ID" value="POY72416.1"/>
    <property type="molecule type" value="Genomic_DNA"/>
</dbReference>
<dbReference type="Pfam" id="PF02194">
    <property type="entry name" value="PXA"/>
    <property type="match status" value="1"/>
</dbReference>
<feature type="compositionally biased region" description="Low complexity" evidence="1">
    <location>
        <begin position="186"/>
        <end position="195"/>
    </location>
</feature>
<evidence type="ECO:0000259" key="2">
    <source>
        <dbReference type="PROSITE" id="PS51207"/>
    </source>
</evidence>
<dbReference type="OrthoDB" id="5582218at2759"/>
<dbReference type="PROSITE" id="PS51207">
    <property type="entry name" value="PXA"/>
    <property type="match status" value="1"/>
</dbReference>
<dbReference type="Proteomes" id="UP000237144">
    <property type="component" value="Unassembled WGS sequence"/>
</dbReference>
<proteinExistence type="predicted"/>
<gene>
    <name evidence="3" type="ORF">BMF94_4573</name>
</gene>
<keyword evidence="4" id="KW-1185">Reference proteome</keyword>
<name>A0A2S5B6M2_9BASI</name>
<reference evidence="3 4" key="1">
    <citation type="journal article" date="2018" name="Front. Microbiol.">
        <title>Prospects for Fungal Bioremediation of Acidic Radioactive Waste Sites: Characterization and Genome Sequence of Rhodotorula taiwanensis MD1149.</title>
        <authorList>
            <person name="Tkavc R."/>
            <person name="Matrosova V.Y."/>
            <person name="Grichenko O.E."/>
            <person name="Gostincar C."/>
            <person name="Volpe R.P."/>
            <person name="Klimenkova P."/>
            <person name="Gaidamakova E.K."/>
            <person name="Zhou C.E."/>
            <person name="Stewart B.J."/>
            <person name="Lyman M.G."/>
            <person name="Malfatti S.A."/>
            <person name="Rubinfeld B."/>
            <person name="Courtot M."/>
            <person name="Singh J."/>
            <person name="Dalgard C.L."/>
            <person name="Hamilton T."/>
            <person name="Frey K.G."/>
            <person name="Gunde-Cimerman N."/>
            <person name="Dugan L."/>
            <person name="Daly M.J."/>
        </authorList>
    </citation>
    <scope>NUCLEOTIDE SEQUENCE [LARGE SCALE GENOMIC DNA]</scope>
    <source>
        <strain evidence="3 4">MD1149</strain>
    </source>
</reference>
<evidence type="ECO:0000313" key="4">
    <source>
        <dbReference type="Proteomes" id="UP000237144"/>
    </source>
</evidence>
<dbReference type="STRING" id="741276.A0A2S5B6M2"/>